<proteinExistence type="predicted"/>
<evidence type="ECO:0000313" key="1">
    <source>
        <dbReference type="EMBL" id="KAK3706375.1"/>
    </source>
</evidence>
<name>A0ACC3MZG1_9PEZI</name>
<dbReference type="EMBL" id="JAUTXU010000120">
    <property type="protein sequence ID" value="KAK3706375.1"/>
    <property type="molecule type" value="Genomic_DNA"/>
</dbReference>
<keyword evidence="2" id="KW-1185">Reference proteome</keyword>
<dbReference type="EC" id="1.13.11.52" evidence="1"/>
<dbReference type="Proteomes" id="UP001281147">
    <property type="component" value="Unassembled WGS sequence"/>
</dbReference>
<organism evidence="1 2">
    <name type="scientific">Vermiconidia calcicola</name>
    <dbReference type="NCBI Taxonomy" id="1690605"/>
    <lineage>
        <taxon>Eukaryota</taxon>
        <taxon>Fungi</taxon>
        <taxon>Dikarya</taxon>
        <taxon>Ascomycota</taxon>
        <taxon>Pezizomycotina</taxon>
        <taxon>Dothideomycetes</taxon>
        <taxon>Dothideomycetidae</taxon>
        <taxon>Mycosphaerellales</taxon>
        <taxon>Extremaceae</taxon>
        <taxon>Vermiconidia</taxon>
    </lineage>
</organism>
<gene>
    <name evidence="1" type="primary">BNA2_2</name>
    <name evidence="1" type="ORF">LTR37_012753</name>
</gene>
<reference evidence="1" key="1">
    <citation type="submission" date="2023-07" db="EMBL/GenBank/DDBJ databases">
        <title>Black Yeasts Isolated from many extreme environments.</title>
        <authorList>
            <person name="Coleine C."/>
            <person name="Stajich J.E."/>
            <person name="Selbmann L."/>
        </authorList>
    </citation>
    <scope>NUCLEOTIDE SEQUENCE</scope>
    <source>
        <strain evidence="1">CCFEE 5714</strain>
    </source>
</reference>
<comment type="caution">
    <text evidence="1">The sequence shown here is derived from an EMBL/GenBank/DDBJ whole genome shotgun (WGS) entry which is preliminary data.</text>
</comment>
<sequence length="404" mass="45338">MVDRVPDPAHFGISPEYGFLSPQAPLTAFDNPYYEPWDNINSQLSTLISSGRVGEAVEKIPFLKADRLNSELEYRRAYVVLAFLVHAHVWSQKPPNEHIPPQIADPFLEVCNYLRLEPVLSYAGLCSWNWTVPKTGTLDLRYMETLSSFTGFRGEAAFYHVPVLIEREGGSLVHLLIDAVRAAADGSRTTVLAALEMTAERLARMGEHLAKMYSRLDSRFFYHELRPFFAGGKGMKEKGLPRGMVFQRSNGSELLCKFTIGGSAAQSSLFHFLDSILGVAHSDHSVFKEMRAYMPGAHRDFLEEVAKLPSLRVYVEEQSSDLELREAHDECLTRLRAWRGKHIAMVSKYIVQPAREMERAAVVDKLEVDGPGETDKEWDLQGTGGSALIPFLRQARDDTVGFAA</sequence>
<evidence type="ECO:0000313" key="2">
    <source>
        <dbReference type="Proteomes" id="UP001281147"/>
    </source>
</evidence>
<keyword evidence="1" id="KW-0560">Oxidoreductase</keyword>
<protein>
    <submittedName>
        <fullName evidence="1">Indoleamine 2,3-dioxygenase</fullName>
        <ecNumber evidence="1">1.13.11.52</ecNumber>
    </submittedName>
</protein>
<accession>A0ACC3MZG1</accession>